<protein>
    <submittedName>
        <fullName evidence="1">Uncharacterized protein</fullName>
    </submittedName>
</protein>
<organism evidence="1">
    <name type="scientific">Arundo donax</name>
    <name type="common">Giant reed</name>
    <name type="synonym">Donax arundinaceus</name>
    <dbReference type="NCBI Taxonomy" id="35708"/>
    <lineage>
        <taxon>Eukaryota</taxon>
        <taxon>Viridiplantae</taxon>
        <taxon>Streptophyta</taxon>
        <taxon>Embryophyta</taxon>
        <taxon>Tracheophyta</taxon>
        <taxon>Spermatophyta</taxon>
        <taxon>Magnoliopsida</taxon>
        <taxon>Liliopsida</taxon>
        <taxon>Poales</taxon>
        <taxon>Poaceae</taxon>
        <taxon>PACMAD clade</taxon>
        <taxon>Arundinoideae</taxon>
        <taxon>Arundineae</taxon>
        <taxon>Arundo</taxon>
    </lineage>
</organism>
<dbReference type="AlphaFoldDB" id="A0A0A8Y1J6"/>
<sequence>MMPKKRTLDLLPTVKITRELYLIKDSICGVSCLFSSNLMYLVQTYRNIMELPHCMGPYMLINCAVII</sequence>
<name>A0A0A8Y1J6_ARUDO</name>
<reference evidence="1" key="1">
    <citation type="submission" date="2014-09" db="EMBL/GenBank/DDBJ databases">
        <authorList>
            <person name="Magalhaes I.L.F."/>
            <person name="Oliveira U."/>
            <person name="Santos F.R."/>
            <person name="Vidigal T.H.D.A."/>
            <person name="Brescovit A.D."/>
            <person name="Santos A.J."/>
        </authorList>
    </citation>
    <scope>NUCLEOTIDE SEQUENCE</scope>
    <source>
        <tissue evidence="1">Shoot tissue taken approximately 20 cm above the soil surface</tissue>
    </source>
</reference>
<accession>A0A0A8Y1J6</accession>
<dbReference type="EMBL" id="GBRH01278937">
    <property type="protein sequence ID" value="JAD18958.1"/>
    <property type="molecule type" value="Transcribed_RNA"/>
</dbReference>
<reference evidence="1" key="2">
    <citation type="journal article" date="2015" name="Data Brief">
        <title>Shoot transcriptome of the giant reed, Arundo donax.</title>
        <authorList>
            <person name="Barrero R.A."/>
            <person name="Guerrero F.D."/>
            <person name="Moolhuijzen P."/>
            <person name="Goolsby J.A."/>
            <person name="Tidwell J."/>
            <person name="Bellgard S.E."/>
            <person name="Bellgard M.I."/>
        </authorList>
    </citation>
    <scope>NUCLEOTIDE SEQUENCE</scope>
    <source>
        <tissue evidence="1">Shoot tissue taken approximately 20 cm above the soil surface</tissue>
    </source>
</reference>
<evidence type="ECO:0000313" key="1">
    <source>
        <dbReference type="EMBL" id="JAD18958.1"/>
    </source>
</evidence>
<proteinExistence type="predicted"/>